<accession>A0ACC5RD91</accession>
<proteinExistence type="predicted"/>
<name>A0ACC5RD91_9HYPH</name>
<comment type="caution">
    <text evidence="1">The sequence shown here is derived from an EMBL/GenBank/DDBJ whole genome shotgun (WGS) entry which is preliminary data.</text>
</comment>
<evidence type="ECO:0000313" key="1">
    <source>
        <dbReference type="EMBL" id="MBK1870674.1"/>
    </source>
</evidence>
<dbReference type="EMBL" id="JAENHL010000008">
    <property type="protein sequence ID" value="MBK1870674.1"/>
    <property type="molecule type" value="Genomic_DNA"/>
</dbReference>
<protein>
    <submittedName>
        <fullName evidence="1">5-guanidino-2-oxopentanoate decarboxylase</fullName>
        <ecNumber evidence="1">4.1.1.75</ecNumber>
    </submittedName>
</protein>
<sequence length="543" mass="57338">MSRTVGESLPFLLKDLGVDTVFGLPGVHTLEFFRAMDQSGIRHVGVRHEQGAGFMADGYARSSGRPGVCLVISGPGVTNVATPLGQAYSDSIPVLALSSVNAMGDFGMGRGMLHEMTDQRAATAPITALSATAFSPDQVPVLLERAFALFMSTRPRPNHIAFPLDLLPQPATARAVKPPRLSPPGPAPEQIAELAQLIKTAQQPVLIAGGGAVHASLEIIELAERLAMPVVTSIAAKGVIADDHPLSLSTTLQRPETRQLIAAADLVVVLGSELSEPDLYVTADSEKTGGSDALVHGKLTVKGKFVRIDIDPSILSGDQPLDLGILADSALSLRALLALLPAGKAPARRDIAALRRRMREAVTPLEAKHIKVLDAVRAALPADGFVVGDMTQIAYTGCVHYQTQQPRTWFFPMGYGTMGYALPAAIGAKLATPERPGVVLAGDGGLLFTVQELATAVELELPLAIVLWNNDGLGEIKDFMQARGLPLISVKPRNPDFLALAKSFGCDAERPASPADLQAAIASAFTKKKPTLIEVREDAAYLA</sequence>
<gene>
    <name evidence="1" type="ORF">JHL16_30190</name>
</gene>
<keyword evidence="1" id="KW-0456">Lyase</keyword>
<reference evidence="1" key="1">
    <citation type="submission" date="2021-01" db="EMBL/GenBank/DDBJ databases">
        <authorList>
            <person name="Sun Q."/>
        </authorList>
    </citation>
    <scope>NUCLEOTIDE SEQUENCE</scope>
    <source>
        <strain evidence="1">YIM B02566</strain>
    </source>
</reference>
<evidence type="ECO:0000313" key="2">
    <source>
        <dbReference type="Proteomes" id="UP000616151"/>
    </source>
</evidence>
<dbReference type="Proteomes" id="UP000616151">
    <property type="component" value="Unassembled WGS sequence"/>
</dbReference>
<dbReference type="EC" id="4.1.1.75" evidence="1"/>
<keyword evidence="2" id="KW-1185">Reference proteome</keyword>
<organism evidence="1 2">
    <name type="scientific">Taklimakanibacter albus</name>
    <dbReference type="NCBI Taxonomy" id="2800327"/>
    <lineage>
        <taxon>Bacteria</taxon>
        <taxon>Pseudomonadati</taxon>
        <taxon>Pseudomonadota</taxon>
        <taxon>Alphaproteobacteria</taxon>
        <taxon>Hyphomicrobiales</taxon>
        <taxon>Aestuariivirgaceae</taxon>
        <taxon>Taklimakanibacter</taxon>
    </lineage>
</organism>